<evidence type="ECO:0000313" key="2">
    <source>
        <dbReference type="EMBL" id="KKT82231.1"/>
    </source>
</evidence>
<keyword evidence="1" id="KW-0472">Membrane</keyword>
<dbReference type="AlphaFoldDB" id="A0A0G1KEU0"/>
<dbReference type="Proteomes" id="UP000034595">
    <property type="component" value="Unassembled WGS sequence"/>
</dbReference>
<accession>A0A0G1KEU0</accession>
<proteinExistence type="predicted"/>
<feature type="transmembrane region" description="Helical" evidence="1">
    <location>
        <begin position="6"/>
        <end position="27"/>
    </location>
</feature>
<reference evidence="2 3" key="1">
    <citation type="journal article" date="2015" name="Nature">
        <title>rRNA introns, odd ribosomes, and small enigmatic genomes across a large radiation of phyla.</title>
        <authorList>
            <person name="Brown C.T."/>
            <person name="Hug L.A."/>
            <person name="Thomas B.C."/>
            <person name="Sharon I."/>
            <person name="Castelle C.J."/>
            <person name="Singh A."/>
            <person name="Wilkins M.J."/>
            <person name="Williams K.H."/>
            <person name="Banfield J.F."/>
        </authorList>
    </citation>
    <scope>NUCLEOTIDE SEQUENCE [LARGE SCALE GENOMIC DNA]</scope>
</reference>
<keyword evidence="1" id="KW-1133">Transmembrane helix</keyword>
<evidence type="ECO:0000256" key="1">
    <source>
        <dbReference type="SAM" id="Phobius"/>
    </source>
</evidence>
<dbReference type="EMBL" id="LCJQ01000001">
    <property type="protein sequence ID" value="KKT82231.1"/>
    <property type="molecule type" value="Genomic_DNA"/>
</dbReference>
<name>A0A0G1KEU0_9BACT</name>
<sequence>MIPDPPPISSIELLLAVIGLMVAIAGWNRTIKRTTTINSWSETSVRPYVEGEAPFISSTTFDRQRHYRIKSIRITCYPTDENKLGWIMFRVEDQNGWLIPNFPFDEGVGHDVKISSDVTRRIWSLTASIGSDGFRQLKFICYNRTGGMLFIRFEPLLEYNFTVGDAIHYFFITWFPVLSKPAILFLNRIGRITSILRIHIKLPKREKIGSGNT</sequence>
<gene>
    <name evidence="2" type="ORF">UW78_C0001G0014</name>
</gene>
<protein>
    <submittedName>
        <fullName evidence="2">Uncharacterized protein</fullName>
    </submittedName>
</protein>
<organism evidence="2 3">
    <name type="scientific">Candidatus Azambacteria bacterium GW2011_GWA1_44_9</name>
    <dbReference type="NCBI Taxonomy" id="1618610"/>
    <lineage>
        <taxon>Bacteria</taxon>
        <taxon>Candidatus Azamiibacteriota</taxon>
    </lineage>
</organism>
<evidence type="ECO:0000313" key="3">
    <source>
        <dbReference type="Proteomes" id="UP000034595"/>
    </source>
</evidence>
<keyword evidence="1" id="KW-0812">Transmembrane</keyword>
<comment type="caution">
    <text evidence="2">The sequence shown here is derived from an EMBL/GenBank/DDBJ whole genome shotgun (WGS) entry which is preliminary data.</text>
</comment>